<sequence>MIGDSRESVLWVSGIEKDEGEGLMSFSIYRRFSGGHERLRSSKDKNENRSIMMKFPASTNAHLRNLNTNVDDIDVNNGEGLLYIGSNSDDGTDTNESEFLVDDSNNLDGIDVDMKDFMEKLETESDWVGLPINNQVLDGSNVDVDPEPDRQKGIIPAMKKVFPCVEHRFCLRHIHENMKLQWKGKAFKDSLWKCATATTIPHFEHSMEELKCLSKGAYEWLKQIDPHHWSRSHFTERCHSDILLNNMCEVFNKQLVDGRDKPIITALEYIREYLMKRIVKVQKLIENADGPLTPTATKMMNSIKEESTKERPTKCPFFCRTSTPAAAVVVTTRSQPYHKQMLLPKSDRKPAAVATLPRFSDRLLSVQPTPLLSSFAQNFFHVTSTTATAL</sequence>
<reference evidence="2" key="1">
    <citation type="journal article" date="2022" name="Mol. Ecol. Resour.">
        <title>The genomes of chicory, endive, great burdock and yacon provide insights into Asteraceae palaeo-polyploidization history and plant inulin production.</title>
        <authorList>
            <person name="Fan W."/>
            <person name="Wang S."/>
            <person name="Wang H."/>
            <person name="Wang A."/>
            <person name="Jiang F."/>
            <person name="Liu H."/>
            <person name="Zhao H."/>
            <person name="Xu D."/>
            <person name="Zhang Y."/>
        </authorList>
    </citation>
    <scope>NUCLEOTIDE SEQUENCE [LARGE SCALE GENOMIC DNA]</scope>
    <source>
        <strain evidence="2">cv. Niubang</strain>
    </source>
</reference>
<evidence type="ECO:0000313" key="1">
    <source>
        <dbReference type="EMBL" id="KAI3746204.1"/>
    </source>
</evidence>
<organism evidence="1 2">
    <name type="scientific">Arctium lappa</name>
    <name type="common">Greater burdock</name>
    <name type="synonym">Lappa major</name>
    <dbReference type="NCBI Taxonomy" id="4217"/>
    <lineage>
        <taxon>Eukaryota</taxon>
        <taxon>Viridiplantae</taxon>
        <taxon>Streptophyta</taxon>
        <taxon>Embryophyta</taxon>
        <taxon>Tracheophyta</taxon>
        <taxon>Spermatophyta</taxon>
        <taxon>Magnoliopsida</taxon>
        <taxon>eudicotyledons</taxon>
        <taxon>Gunneridae</taxon>
        <taxon>Pentapetalae</taxon>
        <taxon>asterids</taxon>
        <taxon>campanulids</taxon>
        <taxon>Asterales</taxon>
        <taxon>Asteraceae</taxon>
        <taxon>Carduoideae</taxon>
        <taxon>Cardueae</taxon>
        <taxon>Arctiinae</taxon>
        <taxon>Arctium</taxon>
    </lineage>
</organism>
<comment type="caution">
    <text evidence="1">The sequence shown here is derived from an EMBL/GenBank/DDBJ whole genome shotgun (WGS) entry which is preliminary data.</text>
</comment>
<reference evidence="1 2" key="2">
    <citation type="journal article" date="2022" name="Mol. Ecol. Resour.">
        <title>The genomes of chicory, endive, great burdock and yacon provide insights into Asteraceae paleo-polyploidization history and plant inulin production.</title>
        <authorList>
            <person name="Fan W."/>
            <person name="Wang S."/>
            <person name="Wang H."/>
            <person name="Wang A."/>
            <person name="Jiang F."/>
            <person name="Liu H."/>
            <person name="Zhao H."/>
            <person name="Xu D."/>
            <person name="Zhang Y."/>
        </authorList>
    </citation>
    <scope>NUCLEOTIDE SEQUENCE [LARGE SCALE GENOMIC DNA]</scope>
    <source>
        <strain evidence="2">cv. Niubang</strain>
    </source>
</reference>
<dbReference type="EMBL" id="CM042049">
    <property type="protein sequence ID" value="KAI3746204.1"/>
    <property type="molecule type" value="Genomic_DNA"/>
</dbReference>
<dbReference type="Proteomes" id="UP001055879">
    <property type="component" value="Linkage Group LG03"/>
</dbReference>
<evidence type="ECO:0000313" key="2">
    <source>
        <dbReference type="Proteomes" id="UP001055879"/>
    </source>
</evidence>
<keyword evidence="2" id="KW-1185">Reference proteome</keyword>
<name>A0ACB9DHT0_ARCLA</name>
<protein>
    <submittedName>
        <fullName evidence="1">Uncharacterized protein</fullName>
    </submittedName>
</protein>
<gene>
    <name evidence="1" type="ORF">L6452_08628</name>
</gene>
<accession>A0ACB9DHT0</accession>
<proteinExistence type="predicted"/>